<sequence length="324" mass="36251">MRPLTRQPTQQSVLSWWSDSNPTGPNINLHAAAKPLMKLLYHRTVLDFIATPRDVLTTEDAEIYCSYLAYKYVASATKCAVLTELGRRAQYHLDAAVITESIMGLVPELLESPDIHIQRLTYWVLGMLVYQDLTGKAVSTYTRLASSFKNQEAEIIMRTMLALRCFARVRDGAGCVMDGEMEDVLKEFAGAVCLVFHTCQTKFESIVVVYQVSELAVAIARHVENHDDDMGSLFQISLLAGLLQTLHGRLEALHGKVEVSKRKIFRASPVDRIEIPQDDHWLLADLKNYSRPQSTLGVNPCPACIGAPDMEEILDTSPDPWVES</sequence>
<reference evidence="1" key="1">
    <citation type="submission" date="2020-05" db="EMBL/GenBank/DDBJ databases">
        <title>Mycena genomes resolve the evolution of fungal bioluminescence.</title>
        <authorList>
            <person name="Tsai I.J."/>
        </authorList>
    </citation>
    <scope>NUCLEOTIDE SEQUENCE</scope>
    <source>
        <strain evidence="1">160909Yilan</strain>
    </source>
</reference>
<dbReference type="Proteomes" id="UP000623467">
    <property type="component" value="Unassembled WGS sequence"/>
</dbReference>
<protein>
    <submittedName>
        <fullName evidence="1">Uncharacterized protein</fullName>
    </submittedName>
</protein>
<proteinExistence type="predicted"/>
<evidence type="ECO:0000313" key="2">
    <source>
        <dbReference type="Proteomes" id="UP000623467"/>
    </source>
</evidence>
<dbReference type="OrthoDB" id="3038812at2759"/>
<dbReference type="EMBL" id="JACAZH010000001">
    <property type="protein sequence ID" value="KAF7378442.1"/>
    <property type="molecule type" value="Genomic_DNA"/>
</dbReference>
<keyword evidence="2" id="KW-1185">Reference proteome</keyword>
<gene>
    <name evidence="1" type="ORF">MSAN_00271100</name>
</gene>
<name>A0A8H6ZJC6_9AGAR</name>
<organism evidence="1 2">
    <name type="scientific">Mycena sanguinolenta</name>
    <dbReference type="NCBI Taxonomy" id="230812"/>
    <lineage>
        <taxon>Eukaryota</taxon>
        <taxon>Fungi</taxon>
        <taxon>Dikarya</taxon>
        <taxon>Basidiomycota</taxon>
        <taxon>Agaricomycotina</taxon>
        <taxon>Agaricomycetes</taxon>
        <taxon>Agaricomycetidae</taxon>
        <taxon>Agaricales</taxon>
        <taxon>Marasmiineae</taxon>
        <taxon>Mycenaceae</taxon>
        <taxon>Mycena</taxon>
    </lineage>
</organism>
<comment type="caution">
    <text evidence="1">The sequence shown here is derived from an EMBL/GenBank/DDBJ whole genome shotgun (WGS) entry which is preliminary data.</text>
</comment>
<accession>A0A8H6ZJC6</accession>
<evidence type="ECO:0000313" key="1">
    <source>
        <dbReference type="EMBL" id="KAF7378442.1"/>
    </source>
</evidence>
<dbReference type="AlphaFoldDB" id="A0A8H6ZJC6"/>